<dbReference type="Proteomes" id="UP000824116">
    <property type="component" value="Unassembled WGS sequence"/>
</dbReference>
<dbReference type="PANTHER" id="PTHR33434">
    <property type="entry name" value="DEGV DOMAIN-CONTAINING PROTEIN DR_1986-RELATED"/>
    <property type="match status" value="1"/>
</dbReference>
<dbReference type="InterPro" id="IPR050270">
    <property type="entry name" value="DegV_domain_contain"/>
</dbReference>
<dbReference type="EMBL" id="DXAY01000100">
    <property type="protein sequence ID" value="HIZ74422.1"/>
    <property type="molecule type" value="Genomic_DNA"/>
</dbReference>
<name>A0A9D2K1F4_9FIRM</name>
<evidence type="ECO:0000256" key="1">
    <source>
        <dbReference type="ARBA" id="ARBA00023121"/>
    </source>
</evidence>
<dbReference type="AlphaFoldDB" id="A0A9D2K1F4"/>
<reference evidence="2" key="1">
    <citation type="journal article" date="2021" name="PeerJ">
        <title>Extensive microbial diversity within the chicken gut microbiome revealed by metagenomics and culture.</title>
        <authorList>
            <person name="Gilroy R."/>
            <person name="Ravi A."/>
            <person name="Getino M."/>
            <person name="Pursley I."/>
            <person name="Horton D.L."/>
            <person name="Alikhan N.F."/>
            <person name="Baker D."/>
            <person name="Gharbi K."/>
            <person name="Hall N."/>
            <person name="Watson M."/>
            <person name="Adriaenssens E.M."/>
            <person name="Foster-Nyarko E."/>
            <person name="Jarju S."/>
            <person name="Secka A."/>
            <person name="Antonio M."/>
            <person name="Oren A."/>
            <person name="Chaudhuri R.R."/>
            <person name="La Ragione R."/>
            <person name="Hildebrand F."/>
            <person name="Pallen M.J."/>
        </authorList>
    </citation>
    <scope>NUCLEOTIDE SEQUENCE</scope>
    <source>
        <strain evidence="2">CHK196-3914</strain>
    </source>
</reference>
<proteinExistence type="predicted"/>
<comment type="caution">
    <text evidence="2">The sequence shown here is derived from an EMBL/GenBank/DDBJ whole genome shotgun (WGS) entry which is preliminary data.</text>
</comment>
<evidence type="ECO:0000313" key="2">
    <source>
        <dbReference type="EMBL" id="HIZ74422.1"/>
    </source>
</evidence>
<evidence type="ECO:0000313" key="3">
    <source>
        <dbReference type="Proteomes" id="UP000824116"/>
    </source>
</evidence>
<dbReference type="Pfam" id="PF02645">
    <property type="entry name" value="DegV"/>
    <property type="match status" value="1"/>
</dbReference>
<accession>A0A9D2K1F4</accession>
<dbReference type="Gene3D" id="3.40.50.10440">
    <property type="entry name" value="Dihydroxyacetone kinase, domain 1"/>
    <property type="match status" value="1"/>
</dbReference>
<reference evidence="2" key="2">
    <citation type="submission" date="2021-04" db="EMBL/GenBank/DDBJ databases">
        <authorList>
            <person name="Gilroy R."/>
        </authorList>
    </citation>
    <scope>NUCLEOTIDE SEQUENCE</scope>
    <source>
        <strain evidence="2">CHK196-3914</strain>
    </source>
</reference>
<dbReference type="NCBIfam" id="TIGR00762">
    <property type="entry name" value="DegV"/>
    <property type="match status" value="1"/>
</dbReference>
<organism evidence="2 3">
    <name type="scientific">Candidatus Mediterraneibacter stercoravium</name>
    <dbReference type="NCBI Taxonomy" id="2838685"/>
    <lineage>
        <taxon>Bacteria</taxon>
        <taxon>Bacillati</taxon>
        <taxon>Bacillota</taxon>
        <taxon>Clostridia</taxon>
        <taxon>Lachnospirales</taxon>
        <taxon>Lachnospiraceae</taxon>
        <taxon>Mediterraneibacter</taxon>
    </lineage>
</organism>
<dbReference type="InterPro" id="IPR043168">
    <property type="entry name" value="DegV_C"/>
</dbReference>
<dbReference type="Gene3D" id="3.30.1180.10">
    <property type="match status" value="1"/>
</dbReference>
<sequence>MDYKIIVDSCGELTDEMKESGVYSSASLSMQVDGVTIPDDETFCQADFLKRLAASPECPKSSCPSPEKYMELYCCDAKRVYAVTLSSELSGSYNSAELGKKLYEEEHGDKEIYVFNSRSASVGETLIGMKIRECEEKGMAFREVVAAVESYIQEQHTYFVLENLDTLRKNGRLTGIKSFVASALNIKPVLGSTPQGTICQLGQARGISRALAKMTDYIAKEAENTEEKVLAIAHCNCLERAKEVEQSLLRSIKVKASFIVETAGISTMYANDGGVIVVI</sequence>
<dbReference type="PANTHER" id="PTHR33434:SF2">
    <property type="entry name" value="FATTY ACID-BINDING PROTEIN TM_1468"/>
    <property type="match status" value="1"/>
</dbReference>
<dbReference type="GO" id="GO:0008289">
    <property type="term" value="F:lipid binding"/>
    <property type="evidence" value="ECO:0007669"/>
    <property type="project" value="UniProtKB-KW"/>
</dbReference>
<dbReference type="PROSITE" id="PS51482">
    <property type="entry name" value="DEGV"/>
    <property type="match status" value="1"/>
</dbReference>
<dbReference type="SUPFAM" id="SSF82549">
    <property type="entry name" value="DAK1/DegV-like"/>
    <property type="match status" value="1"/>
</dbReference>
<keyword evidence="1" id="KW-0446">Lipid-binding</keyword>
<dbReference type="Gene3D" id="2.20.28.50">
    <property type="entry name" value="degv family protein"/>
    <property type="match status" value="1"/>
</dbReference>
<gene>
    <name evidence="2" type="ORF">H9723_04160</name>
</gene>
<protein>
    <submittedName>
        <fullName evidence="2">DegV family protein</fullName>
    </submittedName>
</protein>
<dbReference type="InterPro" id="IPR003797">
    <property type="entry name" value="DegV"/>
</dbReference>